<feature type="signal peptide" evidence="2">
    <location>
        <begin position="1"/>
        <end position="27"/>
    </location>
</feature>
<dbReference type="Gene3D" id="3.40.190.10">
    <property type="entry name" value="Periplasmic binding protein-like II"/>
    <property type="match status" value="2"/>
</dbReference>
<evidence type="ECO:0000313" key="3">
    <source>
        <dbReference type="EMBL" id="SAI21078.1"/>
    </source>
</evidence>
<dbReference type="AlphaFoldDB" id="A0A157NIP6"/>
<feature type="chain" id="PRO_5007614554" evidence="2">
    <location>
        <begin position="28"/>
        <end position="364"/>
    </location>
</feature>
<evidence type="ECO:0000256" key="2">
    <source>
        <dbReference type="SAM" id="SignalP"/>
    </source>
</evidence>
<evidence type="ECO:0000313" key="4">
    <source>
        <dbReference type="Proteomes" id="UP000077037"/>
    </source>
</evidence>
<reference evidence="3 4" key="1">
    <citation type="submission" date="2016-03" db="EMBL/GenBank/DDBJ databases">
        <authorList>
            <consortium name="Pathogen Informatics"/>
        </authorList>
    </citation>
    <scope>NUCLEOTIDE SEQUENCE [LARGE SCALE GENOMIC DNA]</scope>
    <source>
        <strain evidence="3 4">NCTC13364</strain>
    </source>
</reference>
<protein>
    <submittedName>
        <fullName evidence="3">Bifunctional protein two-component system sensor protein and solute-binding protein</fullName>
    </submittedName>
</protein>
<dbReference type="RefSeq" id="WP_218188580.1">
    <property type="nucleotide sequence ID" value="NZ_FKBS01000014.1"/>
</dbReference>
<name>A0A157NIP6_9BORD</name>
<dbReference type="PANTHER" id="PTHR30006:SF25">
    <property type="entry name" value="PHOSPHOGLYCERATE TRANSPORT REGULATORY PROTEIN PGTC"/>
    <property type="match status" value="1"/>
</dbReference>
<proteinExistence type="predicted"/>
<dbReference type="Proteomes" id="UP000077037">
    <property type="component" value="Unassembled WGS sequence"/>
</dbReference>
<gene>
    <name evidence="3" type="ORF">SAMEA1982600_01694</name>
</gene>
<sequence>MTMPSLRAMIRGLAAASLVLLASAAQATQPTGVLTLGPADSPNVLVVHSTNSLDVFRPVLEDFARVHPTVGVEYAEWSAQELYDQAVANGADQSRKAGPDLIISSAMDLQTKLANDGLAQPHASPEARALPQGANWRDEVFGVDTDAVVMVYNTRKLDASRVPRTRRALLSLLQAADRPLAGRVATYDVTASASGYLAATQDMRLDSMAAALVAALGHNNVSLYASSDEGLDRLARGDVSLAYNMLESYTRHRIDEGAPLAIVYPQDYTLTLSRAALIPRQAPRPDLGGLMLDYLLSPRGQQAQARARQSGAHPADPAQARMAGVRPLPLDVGLLVYQDAQKKRHFLDVWQAARCDASLGCEGR</sequence>
<dbReference type="PANTHER" id="PTHR30006">
    <property type="entry name" value="THIAMINE-BINDING PERIPLASMIC PROTEIN-RELATED"/>
    <property type="match status" value="1"/>
</dbReference>
<organism evidence="3 4">
    <name type="scientific">Bordetella ansorpii</name>
    <dbReference type="NCBI Taxonomy" id="288768"/>
    <lineage>
        <taxon>Bacteria</taxon>
        <taxon>Pseudomonadati</taxon>
        <taxon>Pseudomonadota</taxon>
        <taxon>Betaproteobacteria</taxon>
        <taxon>Burkholderiales</taxon>
        <taxon>Alcaligenaceae</taxon>
        <taxon>Bordetella</taxon>
    </lineage>
</organism>
<keyword evidence="1 2" id="KW-0732">Signal</keyword>
<evidence type="ECO:0000256" key="1">
    <source>
        <dbReference type="ARBA" id="ARBA00022729"/>
    </source>
</evidence>
<dbReference type="GO" id="GO:0030288">
    <property type="term" value="C:outer membrane-bounded periplasmic space"/>
    <property type="evidence" value="ECO:0007669"/>
    <property type="project" value="TreeGrafter"/>
</dbReference>
<accession>A0A157NIP6</accession>
<dbReference type="SUPFAM" id="SSF53850">
    <property type="entry name" value="Periplasmic binding protein-like II"/>
    <property type="match status" value="1"/>
</dbReference>
<dbReference type="EMBL" id="FKBS01000014">
    <property type="protein sequence ID" value="SAI21078.1"/>
    <property type="molecule type" value="Genomic_DNA"/>
</dbReference>
<dbReference type="Pfam" id="PF13531">
    <property type="entry name" value="SBP_bac_11"/>
    <property type="match status" value="1"/>
</dbReference>